<organism evidence="1 2">
    <name type="scientific">Stentor coeruleus</name>
    <dbReference type="NCBI Taxonomy" id="5963"/>
    <lineage>
        <taxon>Eukaryota</taxon>
        <taxon>Sar</taxon>
        <taxon>Alveolata</taxon>
        <taxon>Ciliophora</taxon>
        <taxon>Postciliodesmatophora</taxon>
        <taxon>Heterotrichea</taxon>
        <taxon>Heterotrichida</taxon>
        <taxon>Stentoridae</taxon>
        <taxon>Stentor</taxon>
    </lineage>
</organism>
<sequence>MNRANQESLESPFRPDGIVKPITNTRVLKQMLCGGVSAESPTYFHLKYINILDQRSRTQELLKGYKVKEKNDYQLVSHPDQIPQHKKYFNYVDFNVDKNAKVFDYASIRPSDLIDLLADKRPDFKKKSLFYSKYNEKLKKEGFGLSRGIFTVESNNKHKFNKDWSVKNPEQEVQKHGFSSSRCNNTSKSTTLQGELIREQTNNMLPVGIRTGKTSMSRYLTSRKNYSDQGIKPVIASKNFRN</sequence>
<dbReference type="Proteomes" id="UP000187209">
    <property type="component" value="Unassembled WGS sequence"/>
</dbReference>
<gene>
    <name evidence="1" type="ORF">SteCoe_24479</name>
</gene>
<accession>A0A1R2BHI0</accession>
<protein>
    <submittedName>
        <fullName evidence="1">Uncharacterized protein</fullName>
    </submittedName>
</protein>
<proteinExistence type="predicted"/>
<comment type="caution">
    <text evidence="1">The sequence shown here is derived from an EMBL/GenBank/DDBJ whole genome shotgun (WGS) entry which is preliminary data.</text>
</comment>
<name>A0A1R2BHI0_9CILI</name>
<evidence type="ECO:0000313" key="1">
    <source>
        <dbReference type="EMBL" id="OMJ76184.1"/>
    </source>
</evidence>
<dbReference type="OrthoDB" id="322883at2759"/>
<dbReference type="EMBL" id="MPUH01000645">
    <property type="protein sequence ID" value="OMJ76184.1"/>
    <property type="molecule type" value="Genomic_DNA"/>
</dbReference>
<evidence type="ECO:0000313" key="2">
    <source>
        <dbReference type="Proteomes" id="UP000187209"/>
    </source>
</evidence>
<reference evidence="1 2" key="1">
    <citation type="submission" date="2016-11" db="EMBL/GenBank/DDBJ databases">
        <title>The macronuclear genome of Stentor coeruleus: a giant cell with tiny introns.</title>
        <authorList>
            <person name="Slabodnick M."/>
            <person name="Ruby J.G."/>
            <person name="Reiff S.B."/>
            <person name="Swart E.C."/>
            <person name="Gosai S."/>
            <person name="Prabakaran S."/>
            <person name="Witkowska E."/>
            <person name="Larue G.E."/>
            <person name="Fisher S."/>
            <person name="Freeman R.M."/>
            <person name="Gunawardena J."/>
            <person name="Chu W."/>
            <person name="Stover N.A."/>
            <person name="Gregory B.D."/>
            <person name="Nowacki M."/>
            <person name="Derisi J."/>
            <person name="Roy S.W."/>
            <person name="Marshall W.F."/>
            <person name="Sood P."/>
        </authorList>
    </citation>
    <scope>NUCLEOTIDE SEQUENCE [LARGE SCALE GENOMIC DNA]</scope>
    <source>
        <strain evidence="1">WM001</strain>
    </source>
</reference>
<dbReference type="AlphaFoldDB" id="A0A1R2BHI0"/>
<keyword evidence="2" id="KW-1185">Reference proteome</keyword>